<dbReference type="PROSITE" id="PS51272">
    <property type="entry name" value="SLH"/>
    <property type="match status" value="2"/>
</dbReference>
<feature type="domain" description="SLH" evidence="2">
    <location>
        <begin position="610"/>
        <end position="672"/>
    </location>
</feature>
<evidence type="ECO:0000313" key="4">
    <source>
        <dbReference type="Proteomes" id="UP000323257"/>
    </source>
</evidence>
<dbReference type="Proteomes" id="UP000323257">
    <property type="component" value="Unassembled WGS sequence"/>
</dbReference>
<evidence type="ECO:0000256" key="1">
    <source>
        <dbReference type="SAM" id="SignalP"/>
    </source>
</evidence>
<comment type="caution">
    <text evidence="3">The sequence shown here is derived from an EMBL/GenBank/DDBJ whole genome shotgun (WGS) entry which is preliminary data.</text>
</comment>
<feature type="domain" description="SLH" evidence="2">
    <location>
        <begin position="546"/>
        <end position="608"/>
    </location>
</feature>
<feature type="chain" id="PRO_5038765652" evidence="1">
    <location>
        <begin position="31"/>
        <end position="734"/>
    </location>
</feature>
<keyword evidence="1" id="KW-0732">Signal</keyword>
<dbReference type="InterPro" id="IPR008930">
    <property type="entry name" value="Terpenoid_cyclase/PrenylTrfase"/>
</dbReference>
<dbReference type="OrthoDB" id="2511417at2"/>
<proteinExistence type="predicted"/>
<dbReference type="Pfam" id="PF00395">
    <property type="entry name" value="SLH"/>
    <property type="match status" value="3"/>
</dbReference>
<keyword evidence="4" id="KW-1185">Reference proteome</keyword>
<dbReference type="SUPFAM" id="SSF48239">
    <property type="entry name" value="Terpenoid cyclases/Protein prenyltransferases"/>
    <property type="match status" value="1"/>
</dbReference>
<dbReference type="EMBL" id="VNHS01000009">
    <property type="protein sequence ID" value="TYP72073.1"/>
    <property type="molecule type" value="Genomic_DNA"/>
</dbReference>
<reference evidence="3 4" key="1">
    <citation type="submission" date="2019-07" db="EMBL/GenBank/DDBJ databases">
        <title>Genomic Encyclopedia of Type Strains, Phase III (KMG-III): the genomes of soil and plant-associated and newly described type strains.</title>
        <authorList>
            <person name="Whitman W."/>
        </authorList>
    </citation>
    <scope>NUCLEOTIDE SEQUENCE [LARGE SCALE GENOMIC DNA]</scope>
    <source>
        <strain evidence="3 4">BL24</strain>
    </source>
</reference>
<evidence type="ECO:0000259" key="2">
    <source>
        <dbReference type="PROSITE" id="PS51272"/>
    </source>
</evidence>
<feature type="signal peptide" evidence="1">
    <location>
        <begin position="1"/>
        <end position="30"/>
    </location>
</feature>
<organism evidence="3 4">
    <name type="scientific">Paenibacillus methanolicus</name>
    <dbReference type="NCBI Taxonomy" id="582686"/>
    <lineage>
        <taxon>Bacteria</taxon>
        <taxon>Bacillati</taxon>
        <taxon>Bacillota</taxon>
        <taxon>Bacilli</taxon>
        <taxon>Bacillales</taxon>
        <taxon>Paenibacillaceae</taxon>
        <taxon>Paenibacillus</taxon>
    </lineage>
</organism>
<sequence>MTRFKLNKLAAGLSALLTISIMILQSGTLAAASAGEPAPIVGTAVKSSSSTPSSAFTVDMESALQKAKQLLYNQKPFPDWAAIGFAKNGHALPEGFKEAKADLILNNRGQFDKLIDLTRTTIAYAAAGGSSINDIAGIDLYTKAMNHTAMTEEGMAGLVSAYLVSTLSRSYSPFARTSWYSDRLFDRIQKEQLANGSWPDEGSKEGGVQSTALALIALSPVQSEQETVPSSSVQRALDWLQAQQSNDGSFHGSTQAAAQVIIALSSLRIDAAQFARIGGESVLHHLLSRQLDGGGFSEKANGPLHMAATLQAYLALTAYKLYINGEGRLTDLSNPSVGSANIQIEGPQGTVAHGRIPSGSLALDGAISYLKNAGIAYETKTDSSGQQVLTSIAGIKDGHYGGKDSWRSAVYGRFGGWMFEENAAGPLYIEEGETLLLYYGNDKTELIGQIQEEWIYNGQTATGRPSAHTPFKLTVNMSNPTMGGLPASGITVIIDGKKKITDAKGVTAWNGLAPGVHVVTMIGYRNGTVPAAAKRLYYLTVSAPELSSYKDRAQVSEWATDGMSNALTFGLIQGGSTQSSILAPKKALTRAEFVTMLLRLVHGANDRSTAKSPFQDVPPGKWYGSAIIQAAELGLTDRPSGRFEPDRAITREEAAVMSAHAGTLPVFGSADRIAYADTAGLSQASLKAIQAVSEFEVMVGVEGKFYPKQTLTREQASTILARLHRYLYPEAYLE</sequence>
<protein>
    <submittedName>
        <fullName evidence="3">S-layer family protein</fullName>
    </submittedName>
</protein>
<dbReference type="AlphaFoldDB" id="A0A5S5C276"/>
<name>A0A5S5C276_9BACL</name>
<accession>A0A5S5C276</accession>
<dbReference type="CDD" id="cd00688">
    <property type="entry name" value="ISOPREN_C2_like"/>
    <property type="match status" value="1"/>
</dbReference>
<gene>
    <name evidence="3" type="ORF">BCM02_109352</name>
</gene>
<evidence type="ECO:0000313" key="3">
    <source>
        <dbReference type="EMBL" id="TYP72073.1"/>
    </source>
</evidence>
<dbReference type="InterPro" id="IPR001119">
    <property type="entry name" value="SLH_dom"/>
</dbReference>
<dbReference type="Gene3D" id="1.50.10.20">
    <property type="match status" value="1"/>
</dbReference>